<evidence type="ECO:0000313" key="3">
    <source>
        <dbReference type="Proteomes" id="UP000751852"/>
    </source>
</evidence>
<name>A0ABS0T9U8_9STAP</name>
<evidence type="ECO:0000259" key="1">
    <source>
        <dbReference type="PROSITE" id="PS51831"/>
    </source>
</evidence>
<dbReference type="InterPro" id="IPR006674">
    <property type="entry name" value="HD_domain"/>
</dbReference>
<dbReference type="PANTHER" id="PTHR33594">
    <property type="entry name" value="SUPERFAMILY HYDROLASE, PUTATIVE (AFU_ORTHOLOGUE AFUA_1G03035)-RELATED"/>
    <property type="match status" value="1"/>
</dbReference>
<proteinExistence type="predicted"/>
<protein>
    <submittedName>
        <fullName evidence="2">HD domain-containing protein</fullName>
    </submittedName>
</protein>
<dbReference type="InterPro" id="IPR003607">
    <property type="entry name" value="HD/PDEase_dom"/>
</dbReference>
<organism evidence="2 3">
    <name type="scientific">Staphylococcus canis</name>
    <dbReference type="NCBI Taxonomy" id="2724942"/>
    <lineage>
        <taxon>Bacteria</taxon>
        <taxon>Bacillati</taxon>
        <taxon>Bacillota</taxon>
        <taxon>Bacilli</taxon>
        <taxon>Bacillales</taxon>
        <taxon>Staphylococcaceae</taxon>
        <taxon>Staphylococcus</taxon>
    </lineage>
</organism>
<evidence type="ECO:0000313" key="2">
    <source>
        <dbReference type="EMBL" id="MBI5975504.1"/>
    </source>
</evidence>
<dbReference type="Proteomes" id="UP000751852">
    <property type="component" value="Unassembled WGS sequence"/>
</dbReference>
<dbReference type="Gene3D" id="1.10.472.50">
    <property type="entry name" value="HD-domain/PDEase-like"/>
    <property type="match status" value="1"/>
</dbReference>
<sequence length="212" mass="24546">MHTDQINATRRFVEKVHNHDATGHDMAHIHRVQTLAVHIAKDYPEANLFIIEMAALLHDTVDDKLKEHAITLEALKSFLSSIHVTQQDQDAIIYIISHISFRKRHEVSSLKSIEAKIVQDADRLDAIGAIGIARTFQFGGYFKEPMWTGHLTYEEMKEKEDYSDMPASAVKHAFEKLLKLKNLMNTPKGQRIAEERHHFVENFLKQFFNEWS</sequence>
<keyword evidence="3" id="KW-1185">Reference proteome</keyword>
<dbReference type="PANTHER" id="PTHR33594:SF1">
    <property type="entry name" value="HD_PDEASE DOMAIN-CONTAINING PROTEIN"/>
    <property type="match status" value="1"/>
</dbReference>
<dbReference type="Pfam" id="PF01966">
    <property type="entry name" value="HD"/>
    <property type="match status" value="1"/>
</dbReference>
<dbReference type="SMART" id="SM00471">
    <property type="entry name" value="HDc"/>
    <property type="match status" value="1"/>
</dbReference>
<dbReference type="PROSITE" id="PS51831">
    <property type="entry name" value="HD"/>
    <property type="match status" value="1"/>
</dbReference>
<dbReference type="Gene3D" id="1.20.58.1910">
    <property type="match status" value="1"/>
</dbReference>
<comment type="caution">
    <text evidence="2">The sequence shown here is derived from an EMBL/GenBank/DDBJ whole genome shotgun (WGS) entry which is preliminary data.</text>
</comment>
<dbReference type="RefSeq" id="WP_198618281.1">
    <property type="nucleotide sequence ID" value="NZ_JABANU010000018.1"/>
</dbReference>
<dbReference type="EMBL" id="JABANU010000018">
    <property type="protein sequence ID" value="MBI5975504.1"/>
    <property type="molecule type" value="Genomic_DNA"/>
</dbReference>
<feature type="domain" description="HD" evidence="1">
    <location>
        <begin position="25"/>
        <end position="127"/>
    </location>
</feature>
<dbReference type="SUPFAM" id="SSF109604">
    <property type="entry name" value="HD-domain/PDEase-like"/>
    <property type="match status" value="1"/>
</dbReference>
<reference evidence="2 3" key="1">
    <citation type="submission" date="2020-04" db="EMBL/GenBank/DDBJ databases">
        <title>Staphylococcus species from domestic dog.</title>
        <authorList>
            <person name="Paterson G.K."/>
        </authorList>
    </citation>
    <scope>NUCLEOTIDE SEQUENCE [LARGE SCALE GENOMIC DNA]</scope>
    <source>
        <strain evidence="2 3">H16/1A</strain>
    </source>
</reference>
<dbReference type="CDD" id="cd00077">
    <property type="entry name" value="HDc"/>
    <property type="match status" value="1"/>
</dbReference>
<accession>A0ABS0T9U8</accession>
<gene>
    <name evidence="2" type="ORF">HHH54_07790</name>
</gene>